<protein>
    <submittedName>
        <fullName evidence="2">Uncharacterized protein</fullName>
    </submittedName>
</protein>
<evidence type="ECO:0000313" key="2">
    <source>
        <dbReference type="EMBL" id="GIJ92743.1"/>
    </source>
</evidence>
<keyword evidence="3" id="KW-1185">Reference proteome</keyword>
<proteinExistence type="predicted"/>
<feature type="compositionally biased region" description="Polar residues" evidence="1">
    <location>
        <begin position="190"/>
        <end position="208"/>
    </location>
</feature>
<name>A0A9P3BPR4_9EURO</name>
<dbReference type="Proteomes" id="UP001043456">
    <property type="component" value="Unassembled WGS sequence"/>
</dbReference>
<evidence type="ECO:0000313" key="3">
    <source>
        <dbReference type="Proteomes" id="UP001043456"/>
    </source>
</evidence>
<comment type="caution">
    <text evidence="2">The sequence shown here is derived from an EMBL/GenBank/DDBJ whole genome shotgun (WGS) entry which is preliminary data.</text>
</comment>
<evidence type="ECO:0000256" key="1">
    <source>
        <dbReference type="SAM" id="MobiDB-lite"/>
    </source>
</evidence>
<dbReference type="EMBL" id="BHVY01000011">
    <property type="protein sequence ID" value="GIJ92743.1"/>
    <property type="molecule type" value="Genomic_DNA"/>
</dbReference>
<dbReference type="GeneID" id="67000633"/>
<organism evidence="2 3">
    <name type="scientific">Aspergillus pseudoviridinutans</name>
    <dbReference type="NCBI Taxonomy" id="1517512"/>
    <lineage>
        <taxon>Eukaryota</taxon>
        <taxon>Fungi</taxon>
        <taxon>Dikarya</taxon>
        <taxon>Ascomycota</taxon>
        <taxon>Pezizomycotina</taxon>
        <taxon>Eurotiomycetes</taxon>
        <taxon>Eurotiomycetidae</taxon>
        <taxon>Eurotiales</taxon>
        <taxon>Aspergillaceae</taxon>
        <taxon>Aspergillus</taxon>
        <taxon>Aspergillus subgen. Fumigati</taxon>
    </lineage>
</organism>
<dbReference type="RefSeq" id="XP_043163489.1">
    <property type="nucleotide sequence ID" value="XM_043307554.1"/>
</dbReference>
<sequence length="303" mass="34950">MTVDQLIQALDQVSEQLWETSLDDPTFEILKARCSRLSAQVAVHHALQKTGRLILKSALKDPLPNAQSRICKFFDALYSGEKTNSTSESRWQQLRDLDCKTFLFIAVSYTPLDITKMNRTEFEYLVRNATKYLEKLSLPLDWIFRKEIQLAIVEKSDLPDIRLFKKRYHDLEFSVDNSHDTQPEKRFRQEQQNVQRRTDQEAFSTQQPEHVLVPREPRSEARIRLTEGPEENPVQSQNESSVAGSFSYIPLTEAGAEVILQSVREGNGYQFNIVLPKPNVPQPQPLMLIPLQICADIIKKYTS</sequence>
<dbReference type="OrthoDB" id="3793606at2759"/>
<feature type="region of interest" description="Disordered" evidence="1">
    <location>
        <begin position="175"/>
        <end position="209"/>
    </location>
</feature>
<reference evidence="2 3" key="1">
    <citation type="submission" date="2018-10" db="EMBL/GenBank/DDBJ databases">
        <title>Pan-genome distribution and transcriptional activeness of fungal secondary metabolism genes in Aspergillus section Fumigati.</title>
        <authorList>
            <person name="Takahashi H."/>
            <person name="Umemura M."/>
            <person name="Ninomiya A."/>
            <person name="Kusuya Y."/>
            <person name="Urayama S."/>
            <person name="Shimizu M."/>
            <person name="Watanabe A."/>
            <person name="Kamei K."/>
            <person name="Yaguchi T."/>
            <person name="Hagiwara D."/>
        </authorList>
    </citation>
    <scope>NUCLEOTIDE SEQUENCE [LARGE SCALE GENOMIC DNA]</scope>
    <source>
        <strain evidence="2 3">IFM 55266</strain>
    </source>
</reference>
<dbReference type="AlphaFoldDB" id="A0A9P3BPR4"/>
<accession>A0A9P3BPR4</accession>
<gene>
    <name evidence="2" type="ORF">Asppvi_002021</name>
</gene>
<feature type="compositionally biased region" description="Basic and acidic residues" evidence="1">
    <location>
        <begin position="175"/>
        <end position="189"/>
    </location>
</feature>